<organism evidence="1 2">
    <name type="scientific">Albula glossodonta</name>
    <name type="common">roundjaw bonefish</name>
    <dbReference type="NCBI Taxonomy" id="121402"/>
    <lineage>
        <taxon>Eukaryota</taxon>
        <taxon>Metazoa</taxon>
        <taxon>Chordata</taxon>
        <taxon>Craniata</taxon>
        <taxon>Vertebrata</taxon>
        <taxon>Euteleostomi</taxon>
        <taxon>Actinopterygii</taxon>
        <taxon>Neopterygii</taxon>
        <taxon>Teleostei</taxon>
        <taxon>Albuliformes</taxon>
        <taxon>Albulidae</taxon>
        <taxon>Albula</taxon>
    </lineage>
</organism>
<name>A0A8T2PIF8_9TELE</name>
<dbReference type="AlphaFoldDB" id="A0A8T2PIF8"/>
<keyword evidence="2" id="KW-1185">Reference proteome</keyword>
<sequence>MRNMVRMEAAEVEVRKAMRIRHLVLAVGEMAVSVTPEAIPVMATPTRTSARAKFSTKHQLWLPFLRMSRRRAVPTTRLVPMISMDPTLRIHPTDSGSKRTGTTICIVDGRNCLPKVDDLAGSDSFSRSNFDFEKQCDITPTPTEELPLYHFRCLYVSCDMGS</sequence>
<protein>
    <submittedName>
        <fullName evidence="1">Uncharacterized protein</fullName>
    </submittedName>
</protein>
<gene>
    <name evidence="1" type="ORF">JZ751_023220</name>
</gene>
<dbReference type="Proteomes" id="UP000824540">
    <property type="component" value="Unassembled WGS sequence"/>
</dbReference>
<dbReference type="EMBL" id="JAFBMS010000006">
    <property type="protein sequence ID" value="KAG9351969.1"/>
    <property type="molecule type" value="Genomic_DNA"/>
</dbReference>
<reference evidence="1" key="1">
    <citation type="thesis" date="2021" institute="BYU ScholarsArchive" country="Provo, UT, USA">
        <title>Applications of and Algorithms for Genome Assembly and Genomic Analyses with an Emphasis on Marine Teleosts.</title>
        <authorList>
            <person name="Pickett B.D."/>
        </authorList>
    </citation>
    <scope>NUCLEOTIDE SEQUENCE</scope>
    <source>
        <strain evidence="1">HI-2016</strain>
    </source>
</reference>
<comment type="caution">
    <text evidence="1">The sequence shown here is derived from an EMBL/GenBank/DDBJ whole genome shotgun (WGS) entry which is preliminary data.</text>
</comment>
<evidence type="ECO:0000313" key="2">
    <source>
        <dbReference type="Proteomes" id="UP000824540"/>
    </source>
</evidence>
<proteinExistence type="predicted"/>
<evidence type="ECO:0000313" key="1">
    <source>
        <dbReference type="EMBL" id="KAG9351969.1"/>
    </source>
</evidence>
<accession>A0A8T2PIF8</accession>